<feature type="region of interest" description="Disordered" evidence="1">
    <location>
        <begin position="49"/>
        <end position="142"/>
    </location>
</feature>
<evidence type="ECO:0000313" key="3">
    <source>
        <dbReference type="Proteomes" id="UP001274830"/>
    </source>
</evidence>
<feature type="compositionally biased region" description="Low complexity" evidence="1">
    <location>
        <begin position="76"/>
        <end position="97"/>
    </location>
</feature>
<reference evidence="2" key="1">
    <citation type="submission" date="2023-07" db="EMBL/GenBank/DDBJ databases">
        <title>Black Yeasts Isolated from many extreme environments.</title>
        <authorList>
            <person name="Coleine C."/>
            <person name="Stajich J.E."/>
            <person name="Selbmann L."/>
        </authorList>
    </citation>
    <scope>NUCLEOTIDE SEQUENCE</scope>
    <source>
        <strain evidence="2">CCFEE 5485</strain>
    </source>
</reference>
<comment type="caution">
    <text evidence="2">The sequence shown here is derived from an EMBL/GenBank/DDBJ whole genome shotgun (WGS) entry which is preliminary data.</text>
</comment>
<evidence type="ECO:0000256" key="1">
    <source>
        <dbReference type="SAM" id="MobiDB-lite"/>
    </source>
</evidence>
<proteinExistence type="predicted"/>
<accession>A0AAE0WTG5</accession>
<dbReference type="Proteomes" id="UP001274830">
    <property type="component" value="Unassembled WGS sequence"/>
</dbReference>
<keyword evidence="3" id="KW-1185">Reference proteome</keyword>
<dbReference type="AlphaFoldDB" id="A0AAE0WTG5"/>
<feature type="compositionally biased region" description="Acidic residues" evidence="1">
    <location>
        <begin position="115"/>
        <end position="137"/>
    </location>
</feature>
<gene>
    <name evidence="2" type="ORF">LTR78_002348</name>
</gene>
<protein>
    <submittedName>
        <fullName evidence="2">Uncharacterized protein</fullName>
    </submittedName>
</protein>
<dbReference type="EMBL" id="JAUTXT010000006">
    <property type="protein sequence ID" value="KAK3677498.1"/>
    <property type="molecule type" value="Genomic_DNA"/>
</dbReference>
<name>A0AAE0WTG5_9PEZI</name>
<sequence length="383" mass="42822">MKVTCKPTLCVAKQSIQIAQTRPVGFGFTSSTYLCRSGHWLEDSTPDLDKLRLRDSDSGMPATTRAMRRTSRNLQASHAASSRPAMASSSRARSSRQAAERSRAAVSASTRQGADDDDSDDGGGDGDDDEEDSSDEEVDRRPGILQTVAVFHPEHLTPDEIISNGNARTSGHELIHRLADVLSQLVRTDDDLRILQQAIPVAGQLWSAQLVSNMDRRFYAIENGLRQNINNLREGQDVVRTIGLLRDLFKALDGIRARYFGRLSNVNRGTLVSQVVRMLLWMFETNRDLYANTARPASAGAAIHGEQRLLSCFLSAQSQPQVIFGVINRFDGHYQHEALRLRQLFQTVDRHFNTGLEGDPENVHRQNLWQLRLQLARLADSQY</sequence>
<evidence type="ECO:0000313" key="2">
    <source>
        <dbReference type="EMBL" id="KAK3677498.1"/>
    </source>
</evidence>
<organism evidence="2 3">
    <name type="scientific">Recurvomyces mirabilis</name>
    <dbReference type="NCBI Taxonomy" id="574656"/>
    <lineage>
        <taxon>Eukaryota</taxon>
        <taxon>Fungi</taxon>
        <taxon>Dikarya</taxon>
        <taxon>Ascomycota</taxon>
        <taxon>Pezizomycotina</taxon>
        <taxon>Dothideomycetes</taxon>
        <taxon>Dothideomycetidae</taxon>
        <taxon>Mycosphaerellales</taxon>
        <taxon>Teratosphaeriaceae</taxon>
        <taxon>Recurvomyces</taxon>
    </lineage>
</organism>